<accession>A0A6A4ZE67</accession>
<feature type="region of interest" description="Disordered" evidence="1">
    <location>
        <begin position="1"/>
        <end position="49"/>
    </location>
</feature>
<evidence type="ECO:0000313" key="2">
    <source>
        <dbReference type="EMBL" id="KAF0709564.1"/>
    </source>
</evidence>
<dbReference type="OrthoDB" id="77922at2759"/>
<dbReference type="AlphaFoldDB" id="A0A6A4ZE67"/>
<feature type="non-terminal residue" evidence="2">
    <location>
        <position position="1"/>
    </location>
</feature>
<reference evidence="2" key="1">
    <citation type="submission" date="2019-06" db="EMBL/GenBank/DDBJ databases">
        <title>Genomics analysis of Aphanomyces spp. identifies a new class of oomycete effector associated with host adaptation.</title>
        <authorList>
            <person name="Gaulin E."/>
        </authorList>
    </citation>
    <scope>NUCLEOTIDE SEQUENCE</scope>
    <source>
        <strain evidence="2">CBS 578.67</strain>
    </source>
</reference>
<comment type="caution">
    <text evidence="2">The sequence shown here is derived from an EMBL/GenBank/DDBJ whole genome shotgun (WGS) entry which is preliminary data.</text>
</comment>
<gene>
    <name evidence="2" type="ORF">As57867_005860</name>
</gene>
<sequence length="400" mass="42563">PRPAPAPAPAPAPRPAPGPAPGSAPRPAPGPAPRPGSAPNGPRPPPAAPVPRPAVVPSPVAYRPVTQVAYVQPTYVRPIVYAPVGYMYYPVYVHPIYYWRPYVYIYPVYWNTNTCYQNYCTFNYNRCMATFGDACFCYPGLLRCLQTSCYSYYQPAYDQCNQARNLPARCVLSCNPAPYPLAATGNQALLPGTVAFPNPVANGTANGTNTTTTLIPTAAQSTVYVVQYSVVAIVLLQGTNSSELPDAEYDFAGAVATSLAPAKAAVVRDNVTLSYRDVVVNSTAFVEVTIGVAVPSADAMNATDAQFQGMMYGNITNGTLGQTLKDANVLFNASQLSFDDIRSNVYVADPYAPTPAPTGVAPSVDYTDPPVVWNAAHPRGLSAATIVLMNLVALWSLVHG</sequence>
<dbReference type="EMBL" id="VJMH01002232">
    <property type="protein sequence ID" value="KAF0709564.1"/>
    <property type="molecule type" value="Genomic_DNA"/>
</dbReference>
<evidence type="ECO:0000256" key="1">
    <source>
        <dbReference type="SAM" id="MobiDB-lite"/>
    </source>
</evidence>
<name>A0A6A4ZE67_9STRA</name>
<protein>
    <submittedName>
        <fullName evidence="2">Uncharacterized protein</fullName>
    </submittedName>
</protein>
<organism evidence="2">
    <name type="scientific">Aphanomyces stellatus</name>
    <dbReference type="NCBI Taxonomy" id="120398"/>
    <lineage>
        <taxon>Eukaryota</taxon>
        <taxon>Sar</taxon>
        <taxon>Stramenopiles</taxon>
        <taxon>Oomycota</taxon>
        <taxon>Saprolegniomycetes</taxon>
        <taxon>Saprolegniales</taxon>
        <taxon>Verrucalvaceae</taxon>
        <taxon>Aphanomyces</taxon>
    </lineage>
</organism>
<proteinExistence type="predicted"/>